<evidence type="ECO:0000313" key="2">
    <source>
        <dbReference type="Proteomes" id="UP001500218"/>
    </source>
</evidence>
<accession>A0ABP4YAM2</accession>
<dbReference type="SUPFAM" id="SSF55469">
    <property type="entry name" value="FMN-dependent nitroreductase-like"/>
    <property type="match status" value="1"/>
</dbReference>
<name>A0ABP4YAM2_9ACTN</name>
<sequence>MSDWVSALRGREAVFRRAPSAHNTQPWVVRYGTDEVAVHWDPARALPDSDPTGRDLFLSLGAFVEACLITAADAGLPVSVEVDVDAGERRVARLVSADAVYDTRFPAAALELRRCARGEYQPGELAPVVLEEASLDADLAACGGQLRAVPCRELAGLLVDADRWMFGTPAVVRELRGWLRLSPRHPRYAVDGLTDRAMAMTRAEAVGLAAVLAPAVYPVARRLGAPALLAAASKGLLRYDGSVLVLVGPVDGPADLVGHGRALLRVWLSLASRGLAVHPLSQLIDCAATAAALRSRLGLGAGESPLAVFRVGRYVTEPVRSGRLPTVGP</sequence>
<dbReference type="Proteomes" id="UP001500218">
    <property type="component" value="Unassembled WGS sequence"/>
</dbReference>
<protein>
    <submittedName>
        <fullName evidence="1">Nitroreductase family protein</fullName>
    </submittedName>
</protein>
<organism evidence="1 2">
    <name type="scientific">Luedemannella flava</name>
    <dbReference type="NCBI Taxonomy" id="349316"/>
    <lineage>
        <taxon>Bacteria</taxon>
        <taxon>Bacillati</taxon>
        <taxon>Actinomycetota</taxon>
        <taxon>Actinomycetes</taxon>
        <taxon>Micromonosporales</taxon>
        <taxon>Micromonosporaceae</taxon>
        <taxon>Luedemannella</taxon>
    </lineage>
</organism>
<reference evidence="2" key="1">
    <citation type="journal article" date="2019" name="Int. J. Syst. Evol. Microbiol.">
        <title>The Global Catalogue of Microorganisms (GCM) 10K type strain sequencing project: providing services to taxonomists for standard genome sequencing and annotation.</title>
        <authorList>
            <consortium name="The Broad Institute Genomics Platform"/>
            <consortium name="The Broad Institute Genome Sequencing Center for Infectious Disease"/>
            <person name="Wu L."/>
            <person name="Ma J."/>
        </authorList>
    </citation>
    <scope>NUCLEOTIDE SEQUENCE [LARGE SCALE GENOMIC DNA]</scope>
    <source>
        <strain evidence="2">JCM 13250</strain>
    </source>
</reference>
<comment type="caution">
    <text evidence="1">The sequence shown here is derived from an EMBL/GenBank/DDBJ whole genome shotgun (WGS) entry which is preliminary data.</text>
</comment>
<dbReference type="InterPro" id="IPR000415">
    <property type="entry name" value="Nitroreductase-like"/>
</dbReference>
<gene>
    <name evidence="1" type="ORF">GCM10009682_29470</name>
</gene>
<evidence type="ECO:0000313" key="1">
    <source>
        <dbReference type="EMBL" id="GAA1805705.1"/>
    </source>
</evidence>
<dbReference type="Gene3D" id="3.40.109.10">
    <property type="entry name" value="NADH Oxidase"/>
    <property type="match status" value="1"/>
</dbReference>
<keyword evidence="2" id="KW-1185">Reference proteome</keyword>
<dbReference type="EMBL" id="BAAALT010000078">
    <property type="protein sequence ID" value="GAA1805705.1"/>
    <property type="molecule type" value="Genomic_DNA"/>
</dbReference>
<proteinExistence type="predicted"/>
<dbReference type="RefSeq" id="WP_344131123.1">
    <property type="nucleotide sequence ID" value="NZ_BAAALT010000078.1"/>
</dbReference>